<sequence length="582" mass="63700">MSEKDLKVGGAITVTEISSISDQLQDESNKAHRNPFQRFVDGFKPLPSQFDNIDPNMTEVEKANYISTKTPLKKKLKSRHLQMISIGGAIGTGLFVGSGGALRKGGPAAVLIAWILVGAMMFCTVHSLGELCVAFPVSGSYAQYNTRFISPAWGFAMCWNSAMGSFITLPLELVAASMTIKFWDVDVSPAVWVTLFWLMIVGINLFGVKGYGEAEFVFSMCKVLAILGFIFLGVILICGGGPKGGFIGGKYWHDPGAFSHGIKGVCKVFVTAAFSFGGTETCGMAAAETANPKKSLPKATKQVFWRITLFYIVGLTLVGLLVPYNDKQLLGGKGSYDASVSPFVIAIKNGGIKGLPSVMNVVIMISVLSVGNTCVYSCSRVLVSLSEQGFAPRSFGYIDREGRPLVGVCLCLAFGLLCYLSVLKNESTVFTWMLSISGLSSFFSWASICASHFRFRLALKANGRSTDELSFTSAVGTYGSYFGFGLICVVLILEFWVSLFPGSTAEAENFFETWLCVPVIILFLLSYFIWKRKFVWLIPIKDIDIDSGRRVADLDLLRQEVAEEKAEIASKPLYYRIYRFWC</sequence>
<dbReference type="EMBL" id="BSXS01000038">
    <property type="protein sequence ID" value="GME70448.1"/>
    <property type="molecule type" value="Genomic_DNA"/>
</dbReference>
<reference evidence="1" key="1">
    <citation type="submission" date="2023-04" db="EMBL/GenBank/DDBJ databases">
        <title>Ambrosiozyma monospora NBRC 10751.</title>
        <authorList>
            <person name="Ichikawa N."/>
            <person name="Sato H."/>
            <person name="Tonouchi N."/>
        </authorList>
    </citation>
    <scope>NUCLEOTIDE SEQUENCE</scope>
    <source>
        <strain evidence="1">NBRC 10751</strain>
    </source>
</reference>
<organism evidence="1 2">
    <name type="scientific">Ambrosiozyma monospora</name>
    <name type="common">Yeast</name>
    <name type="synonym">Endomycopsis monosporus</name>
    <dbReference type="NCBI Taxonomy" id="43982"/>
    <lineage>
        <taxon>Eukaryota</taxon>
        <taxon>Fungi</taxon>
        <taxon>Dikarya</taxon>
        <taxon>Ascomycota</taxon>
        <taxon>Saccharomycotina</taxon>
        <taxon>Pichiomycetes</taxon>
        <taxon>Pichiales</taxon>
        <taxon>Pichiaceae</taxon>
        <taxon>Ambrosiozyma</taxon>
    </lineage>
</organism>
<dbReference type="Proteomes" id="UP001165064">
    <property type="component" value="Unassembled WGS sequence"/>
</dbReference>
<gene>
    <name evidence="1" type="ORF">Amon02_000020000</name>
</gene>
<evidence type="ECO:0000313" key="1">
    <source>
        <dbReference type="EMBL" id="GME70448.1"/>
    </source>
</evidence>
<proteinExistence type="predicted"/>
<protein>
    <submittedName>
        <fullName evidence="1">Unnamed protein product</fullName>
    </submittedName>
</protein>
<keyword evidence="2" id="KW-1185">Reference proteome</keyword>
<accession>A0ACB5SRN8</accession>
<name>A0ACB5SRN8_AMBMO</name>
<evidence type="ECO:0000313" key="2">
    <source>
        <dbReference type="Proteomes" id="UP001165064"/>
    </source>
</evidence>
<comment type="caution">
    <text evidence="1">The sequence shown here is derived from an EMBL/GenBank/DDBJ whole genome shotgun (WGS) entry which is preliminary data.</text>
</comment>